<evidence type="ECO:0000313" key="2">
    <source>
        <dbReference type="EMBL" id="ANE48218.1"/>
    </source>
</evidence>
<keyword evidence="1" id="KW-0472">Membrane</keyword>
<feature type="transmembrane region" description="Helical" evidence="1">
    <location>
        <begin position="36"/>
        <end position="56"/>
    </location>
</feature>
<dbReference type="OrthoDB" id="4331374at2"/>
<organism evidence="2 3">
    <name type="scientific">Paenibacillus swuensis</name>
    <dbReference type="NCBI Taxonomy" id="1178515"/>
    <lineage>
        <taxon>Bacteria</taxon>
        <taxon>Bacillati</taxon>
        <taxon>Bacillota</taxon>
        <taxon>Bacilli</taxon>
        <taxon>Bacillales</taxon>
        <taxon>Paenibacillaceae</taxon>
        <taxon>Paenibacillus</taxon>
    </lineage>
</organism>
<dbReference type="EMBL" id="CP011388">
    <property type="protein sequence ID" value="ANE48218.1"/>
    <property type="molecule type" value="Genomic_DNA"/>
</dbReference>
<keyword evidence="1" id="KW-1133">Transmembrane helix</keyword>
<keyword evidence="1" id="KW-0812">Transmembrane</keyword>
<accession>A0A172TMF4</accession>
<evidence type="ECO:0000256" key="1">
    <source>
        <dbReference type="SAM" id="Phobius"/>
    </source>
</evidence>
<sequence>MDLWIYLLLTAAYAVILTAGIRRLTKLGWNHGSNFLLLVAFGLFYDNGLIAIGKWVGEGESLKNLSYLRYWTHAFFTPTLILVGLNILRRSHFKWASMTPAKATAWILTIGLVLYQIKVNTLEEVASLVPLREYGVLRYVAEAEGGGPVMVIIIATLLFVAGLLMAFKRRWIWMALGVAVLFVGRSLPMPIDSSALTNIYELILIVSLWFTIRHLDREN</sequence>
<feature type="transmembrane region" description="Helical" evidence="1">
    <location>
        <begin position="100"/>
        <end position="117"/>
    </location>
</feature>
<protein>
    <recommendedName>
        <fullName evidence="4">Phospholipid phosphatase</fullName>
    </recommendedName>
</protein>
<feature type="transmembrane region" description="Helical" evidence="1">
    <location>
        <begin position="195"/>
        <end position="212"/>
    </location>
</feature>
<dbReference type="STRING" id="1178515.SY83_20150"/>
<dbReference type="Proteomes" id="UP000076927">
    <property type="component" value="Chromosome"/>
</dbReference>
<keyword evidence="3" id="KW-1185">Reference proteome</keyword>
<dbReference type="AlphaFoldDB" id="A0A172TMF4"/>
<gene>
    <name evidence="2" type="ORF">SY83_20150</name>
</gene>
<dbReference type="RefSeq" id="WP_068609793.1">
    <property type="nucleotide sequence ID" value="NZ_CP011388.1"/>
</dbReference>
<proteinExistence type="predicted"/>
<evidence type="ECO:0000313" key="3">
    <source>
        <dbReference type="Proteomes" id="UP000076927"/>
    </source>
</evidence>
<feature type="transmembrane region" description="Helical" evidence="1">
    <location>
        <begin position="6"/>
        <end position="24"/>
    </location>
</feature>
<reference evidence="2 3" key="1">
    <citation type="submission" date="2015-01" db="EMBL/GenBank/DDBJ databases">
        <title>Paenibacillus swuensis/DY6/whole genome sequencing.</title>
        <authorList>
            <person name="Kim M.K."/>
            <person name="Srinivasan S."/>
            <person name="Lee J.-J."/>
        </authorList>
    </citation>
    <scope>NUCLEOTIDE SEQUENCE [LARGE SCALE GENOMIC DNA]</scope>
    <source>
        <strain evidence="2 3">DY6</strain>
    </source>
</reference>
<feature type="transmembrane region" description="Helical" evidence="1">
    <location>
        <begin position="68"/>
        <end position="88"/>
    </location>
</feature>
<name>A0A172TMF4_9BACL</name>
<feature type="transmembrane region" description="Helical" evidence="1">
    <location>
        <begin position="145"/>
        <end position="164"/>
    </location>
</feature>
<evidence type="ECO:0008006" key="4">
    <source>
        <dbReference type="Google" id="ProtNLM"/>
    </source>
</evidence>
<dbReference type="KEGG" id="pswu:SY83_20150"/>
<dbReference type="PATRIC" id="fig|1178515.4.peg.4076"/>
<feature type="transmembrane region" description="Helical" evidence="1">
    <location>
        <begin position="171"/>
        <end position="189"/>
    </location>
</feature>